<sequence length="250" mass="28322">MFRFLTRQAFKTAPRPTTRLVHNMPVGLPYTGPPSYDSIIRRLNSNVDPQSFSIRKRQQECKARGEFIDIHDIGKERFYFDASFPTVNHETLFPDVDHETLETKVAEELGIPYLSKATEGEAKEIVSVAHAYIHGQNCRTIVPFIVSCDNEARWVFFIVNNVCPLTYFSAQTSKALGFTGNRSRAGIKIGGHPTLANVASENSHIRDVNILGIDFCAPYGVYKVEDYEKRQAKLYFLGHGRLAHEEPELQ</sequence>
<dbReference type="AlphaFoldDB" id="A0A2T6ZP58"/>
<evidence type="ECO:0000313" key="2">
    <source>
        <dbReference type="Proteomes" id="UP000244722"/>
    </source>
</evidence>
<reference evidence="1 2" key="1">
    <citation type="submission" date="2017-04" db="EMBL/GenBank/DDBJ databases">
        <title>Draft genome sequence of Tuber borchii Vittad., a whitish edible truffle.</title>
        <authorList>
            <consortium name="DOE Joint Genome Institute"/>
            <person name="Murat C."/>
            <person name="Kuo A."/>
            <person name="Barry K.W."/>
            <person name="Clum A."/>
            <person name="Dockter R.B."/>
            <person name="Fauchery L."/>
            <person name="Iotti M."/>
            <person name="Kohler A."/>
            <person name="Labutti K."/>
            <person name="Lindquist E.A."/>
            <person name="Lipzen A."/>
            <person name="Ohm R.A."/>
            <person name="Wang M."/>
            <person name="Grigoriev I.V."/>
            <person name="Zambonelli A."/>
            <person name="Martin F.M."/>
        </authorList>
    </citation>
    <scope>NUCLEOTIDE SEQUENCE [LARGE SCALE GENOMIC DNA]</scope>
    <source>
        <strain evidence="1 2">Tbo3840</strain>
    </source>
</reference>
<gene>
    <name evidence="1" type="ORF">B9Z19DRAFT_1086594</name>
</gene>
<evidence type="ECO:0000313" key="1">
    <source>
        <dbReference type="EMBL" id="PUU77263.1"/>
    </source>
</evidence>
<comment type="caution">
    <text evidence="1">The sequence shown here is derived from an EMBL/GenBank/DDBJ whole genome shotgun (WGS) entry which is preliminary data.</text>
</comment>
<keyword evidence="2" id="KW-1185">Reference proteome</keyword>
<name>A0A2T6ZP58_TUBBO</name>
<dbReference type="OrthoDB" id="5414761at2759"/>
<accession>A0A2T6ZP58</accession>
<organism evidence="1 2">
    <name type="scientific">Tuber borchii</name>
    <name type="common">White truffle</name>
    <dbReference type="NCBI Taxonomy" id="42251"/>
    <lineage>
        <taxon>Eukaryota</taxon>
        <taxon>Fungi</taxon>
        <taxon>Dikarya</taxon>
        <taxon>Ascomycota</taxon>
        <taxon>Pezizomycotina</taxon>
        <taxon>Pezizomycetes</taxon>
        <taxon>Pezizales</taxon>
        <taxon>Tuberaceae</taxon>
        <taxon>Tuber</taxon>
    </lineage>
</organism>
<proteinExistence type="predicted"/>
<dbReference type="STRING" id="42251.A0A2T6ZP58"/>
<dbReference type="EMBL" id="NESQ01000157">
    <property type="protein sequence ID" value="PUU77263.1"/>
    <property type="molecule type" value="Genomic_DNA"/>
</dbReference>
<protein>
    <submittedName>
        <fullName evidence="1">Uncharacterized protein</fullName>
    </submittedName>
</protein>
<dbReference type="Proteomes" id="UP000244722">
    <property type="component" value="Unassembled WGS sequence"/>
</dbReference>